<feature type="region of interest" description="Disordered" evidence="10">
    <location>
        <begin position="172"/>
        <end position="221"/>
    </location>
</feature>
<sequence length="318" mass="35727">MCLKEAMRLHSPVPHISRATKEKCVIEGVNIPKDTYMGISIYGLHHNPTVWGPDHMTSPRSSADDVIAIAQHRSSPIYRSMPGVYPLEYNGQQSLTCDLCEPGHFLVKHCDTEHGTTCEQCPHNFYMPYYNNGDRCLSCGDTCDDDRNLVTLQECSPTARRHCDCKPGSRQVYQGSNGPAMCSPLETGTGTTDSKHGNATSLRNPDHNETTQKTTTSTSSTGNVDWTQVFNYVADHIGNDWWGLARKLPGNIPTQADRDSIYERHRPDVKEMAFQMLTKWQQMNGHEASLEGLQRGLRRSFHPIVAHQVGNMRWPENV</sequence>
<evidence type="ECO:0000256" key="6">
    <source>
        <dbReference type="ARBA" id="ARBA00022737"/>
    </source>
</evidence>
<keyword evidence="4" id="KW-0053">Apoptosis</keyword>
<dbReference type="EMBL" id="GG666492">
    <property type="protein sequence ID" value="EEN62961.1"/>
    <property type="molecule type" value="Genomic_DNA"/>
</dbReference>
<evidence type="ECO:0000256" key="3">
    <source>
        <dbReference type="ARBA" id="ARBA00022525"/>
    </source>
</evidence>
<dbReference type="GO" id="GO:0005576">
    <property type="term" value="C:extracellular region"/>
    <property type="evidence" value="ECO:0007669"/>
    <property type="project" value="UniProtKB-SubCell"/>
</dbReference>
<dbReference type="InterPro" id="IPR001128">
    <property type="entry name" value="Cyt_P450"/>
</dbReference>
<comment type="subcellular location">
    <subcellularLocation>
        <location evidence="1">Secreted</location>
    </subcellularLocation>
</comment>
<dbReference type="GO" id="GO:0016705">
    <property type="term" value="F:oxidoreductase activity, acting on paired donors, with incorporation or reduction of molecular oxygen"/>
    <property type="evidence" value="ECO:0007669"/>
    <property type="project" value="InterPro"/>
</dbReference>
<protein>
    <recommendedName>
        <fullName evidence="14">Death domain-containing protein</fullName>
    </recommendedName>
</protein>
<proteinExistence type="inferred from homology"/>
<feature type="domain" description="Death" evidence="11">
    <location>
        <begin position="226"/>
        <end position="299"/>
    </location>
</feature>
<dbReference type="AlphaFoldDB" id="C3Y8Q5"/>
<evidence type="ECO:0000256" key="1">
    <source>
        <dbReference type="ARBA" id="ARBA00004613"/>
    </source>
</evidence>
<dbReference type="PROSITE" id="PS50017">
    <property type="entry name" value="DEATH_DOMAIN"/>
    <property type="match status" value="1"/>
</dbReference>
<dbReference type="Gene3D" id="1.10.630.10">
    <property type="entry name" value="Cytochrome P450"/>
    <property type="match status" value="1"/>
</dbReference>
<keyword evidence="5" id="KW-0732">Signal</keyword>
<name>C3Y8Q5_BRAFL</name>
<dbReference type="InterPro" id="IPR052459">
    <property type="entry name" value="TNFRSF_decoy_receptor"/>
</dbReference>
<feature type="compositionally biased region" description="Polar residues" evidence="10">
    <location>
        <begin position="186"/>
        <end position="203"/>
    </location>
</feature>
<dbReference type="PROSITE" id="PS50050">
    <property type="entry name" value="TNFR_NGFR_2"/>
    <property type="match status" value="1"/>
</dbReference>
<evidence type="ECO:0000256" key="9">
    <source>
        <dbReference type="PROSITE-ProRule" id="PRU00206"/>
    </source>
</evidence>
<dbReference type="PANTHER" id="PTHR23097">
    <property type="entry name" value="TUMOR NECROSIS FACTOR RECEPTOR SUPERFAMILY MEMBER"/>
    <property type="match status" value="1"/>
</dbReference>
<evidence type="ECO:0000256" key="8">
    <source>
        <dbReference type="ARBA" id="ARBA00023180"/>
    </source>
</evidence>
<accession>C3Y8Q5</accession>
<comment type="caution">
    <text evidence="9">Lacks conserved residue(s) required for the propagation of feature annotation.</text>
</comment>
<evidence type="ECO:0008006" key="14">
    <source>
        <dbReference type="Google" id="ProtNLM"/>
    </source>
</evidence>
<dbReference type="InterPro" id="IPR036396">
    <property type="entry name" value="Cyt_P450_sf"/>
</dbReference>
<dbReference type="InterPro" id="IPR011029">
    <property type="entry name" value="DEATH-like_dom_sf"/>
</dbReference>
<evidence type="ECO:0000256" key="7">
    <source>
        <dbReference type="ARBA" id="ARBA00023157"/>
    </source>
</evidence>
<dbReference type="GO" id="GO:0007165">
    <property type="term" value="P:signal transduction"/>
    <property type="evidence" value="ECO:0007669"/>
    <property type="project" value="InterPro"/>
</dbReference>
<dbReference type="InterPro" id="IPR001368">
    <property type="entry name" value="TNFR/NGFR_Cys_rich_reg"/>
</dbReference>
<evidence type="ECO:0000256" key="2">
    <source>
        <dbReference type="ARBA" id="ARBA00010617"/>
    </source>
</evidence>
<comment type="similarity">
    <text evidence="2">Belongs to the cytochrome P450 family.</text>
</comment>
<evidence type="ECO:0000259" key="11">
    <source>
        <dbReference type="PROSITE" id="PS50017"/>
    </source>
</evidence>
<keyword evidence="8" id="KW-0325">Glycoprotein</keyword>
<keyword evidence="6" id="KW-0677">Repeat</keyword>
<dbReference type="Pfam" id="PF00531">
    <property type="entry name" value="Death"/>
    <property type="match status" value="1"/>
</dbReference>
<keyword evidence="7 9" id="KW-1015">Disulfide bond</keyword>
<keyword evidence="3" id="KW-0964">Secreted</keyword>
<dbReference type="CDD" id="cd00185">
    <property type="entry name" value="TNFRSF"/>
    <property type="match status" value="1"/>
</dbReference>
<dbReference type="CDD" id="cd01670">
    <property type="entry name" value="Death"/>
    <property type="match status" value="1"/>
</dbReference>
<evidence type="ECO:0000256" key="5">
    <source>
        <dbReference type="ARBA" id="ARBA00022729"/>
    </source>
</evidence>
<evidence type="ECO:0000256" key="10">
    <source>
        <dbReference type="SAM" id="MobiDB-lite"/>
    </source>
</evidence>
<feature type="domain" description="TNFR-Cys" evidence="12">
    <location>
        <begin position="120"/>
        <end position="163"/>
    </location>
</feature>
<dbReference type="InterPro" id="IPR000488">
    <property type="entry name" value="Death_dom"/>
</dbReference>
<dbReference type="InParanoid" id="C3Y8Q5"/>
<dbReference type="GO" id="GO:0005506">
    <property type="term" value="F:iron ion binding"/>
    <property type="evidence" value="ECO:0007669"/>
    <property type="project" value="InterPro"/>
</dbReference>
<dbReference type="SUPFAM" id="SSF57586">
    <property type="entry name" value="TNF receptor-like"/>
    <property type="match status" value="2"/>
</dbReference>
<dbReference type="SUPFAM" id="SSF47986">
    <property type="entry name" value="DEATH domain"/>
    <property type="match status" value="1"/>
</dbReference>
<dbReference type="Gene3D" id="1.10.533.10">
    <property type="entry name" value="Death Domain, Fas"/>
    <property type="match status" value="1"/>
</dbReference>
<feature type="compositionally biased region" description="Low complexity" evidence="10">
    <location>
        <begin position="211"/>
        <end position="221"/>
    </location>
</feature>
<feature type="disulfide bond" evidence="9">
    <location>
        <begin position="121"/>
        <end position="136"/>
    </location>
</feature>
<evidence type="ECO:0000313" key="13">
    <source>
        <dbReference type="EMBL" id="EEN62961.1"/>
    </source>
</evidence>
<dbReference type="GO" id="GO:0006915">
    <property type="term" value="P:apoptotic process"/>
    <property type="evidence" value="ECO:0007669"/>
    <property type="project" value="UniProtKB-KW"/>
</dbReference>
<evidence type="ECO:0000259" key="12">
    <source>
        <dbReference type="PROSITE" id="PS50050"/>
    </source>
</evidence>
<dbReference type="PANTHER" id="PTHR23097:SF181">
    <property type="entry name" value="CASPASE-8-LIKE"/>
    <property type="match status" value="1"/>
</dbReference>
<gene>
    <name evidence="13" type="ORF">BRAFLDRAFT_64947</name>
</gene>
<feature type="repeat" description="TNFR-Cys" evidence="9">
    <location>
        <begin position="120"/>
        <end position="163"/>
    </location>
</feature>
<dbReference type="Pfam" id="PF00067">
    <property type="entry name" value="p450"/>
    <property type="match status" value="1"/>
</dbReference>
<reference evidence="13" key="1">
    <citation type="journal article" date="2008" name="Nature">
        <title>The amphioxus genome and the evolution of the chordate karyotype.</title>
        <authorList>
            <consortium name="US DOE Joint Genome Institute (JGI-PGF)"/>
            <person name="Putnam N.H."/>
            <person name="Butts T."/>
            <person name="Ferrier D.E.K."/>
            <person name="Furlong R.F."/>
            <person name="Hellsten U."/>
            <person name="Kawashima T."/>
            <person name="Robinson-Rechavi M."/>
            <person name="Shoguchi E."/>
            <person name="Terry A."/>
            <person name="Yu J.-K."/>
            <person name="Benito-Gutierrez E.L."/>
            <person name="Dubchak I."/>
            <person name="Garcia-Fernandez J."/>
            <person name="Gibson-Brown J.J."/>
            <person name="Grigoriev I.V."/>
            <person name="Horton A.C."/>
            <person name="de Jong P.J."/>
            <person name="Jurka J."/>
            <person name="Kapitonov V.V."/>
            <person name="Kohara Y."/>
            <person name="Kuroki Y."/>
            <person name="Lindquist E."/>
            <person name="Lucas S."/>
            <person name="Osoegawa K."/>
            <person name="Pennacchio L.A."/>
            <person name="Salamov A.A."/>
            <person name="Satou Y."/>
            <person name="Sauka-Spengler T."/>
            <person name="Schmutz J."/>
            <person name="Shin-I T."/>
            <person name="Toyoda A."/>
            <person name="Bronner-Fraser M."/>
            <person name="Fujiyama A."/>
            <person name="Holland L.Z."/>
            <person name="Holland P.W.H."/>
            <person name="Satoh N."/>
            <person name="Rokhsar D.S."/>
        </authorList>
    </citation>
    <scope>NUCLEOTIDE SEQUENCE [LARGE SCALE GENOMIC DNA]</scope>
    <source>
        <strain evidence="13">S238N-H82</strain>
        <tissue evidence="13">Testes</tissue>
    </source>
</reference>
<dbReference type="SUPFAM" id="SSF48264">
    <property type="entry name" value="Cytochrome P450"/>
    <property type="match status" value="1"/>
</dbReference>
<dbReference type="Gene3D" id="2.10.50.10">
    <property type="entry name" value="Tumor Necrosis Factor Receptor, subunit A, domain 2"/>
    <property type="match status" value="1"/>
</dbReference>
<dbReference type="GO" id="GO:0020037">
    <property type="term" value="F:heme binding"/>
    <property type="evidence" value="ECO:0007669"/>
    <property type="project" value="InterPro"/>
</dbReference>
<organism>
    <name type="scientific">Branchiostoma floridae</name>
    <name type="common">Florida lancelet</name>
    <name type="synonym">Amphioxus</name>
    <dbReference type="NCBI Taxonomy" id="7739"/>
    <lineage>
        <taxon>Eukaryota</taxon>
        <taxon>Metazoa</taxon>
        <taxon>Chordata</taxon>
        <taxon>Cephalochordata</taxon>
        <taxon>Leptocardii</taxon>
        <taxon>Amphioxiformes</taxon>
        <taxon>Branchiostomatidae</taxon>
        <taxon>Branchiostoma</taxon>
    </lineage>
</organism>
<dbReference type="GO" id="GO:0004497">
    <property type="term" value="F:monooxygenase activity"/>
    <property type="evidence" value="ECO:0007669"/>
    <property type="project" value="InterPro"/>
</dbReference>
<evidence type="ECO:0000256" key="4">
    <source>
        <dbReference type="ARBA" id="ARBA00022703"/>
    </source>
</evidence>